<dbReference type="SUPFAM" id="SSF48498">
    <property type="entry name" value="Tetracyclin repressor-like, C-terminal domain"/>
    <property type="match status" value="1"/>
</dbReference>
<dbReference type="PANTHER" id="PTHR47506:SF6">
    <property type="entry name" value="HTH-TYPE TRANSCRIPTIONAL REPRESSOR NEMR"/>
    <property type="match status" value="1"/>
</dbReference>
<dbReference type="OrthoDB" id="9798857at2"/>
<dbReference type="Gene3D" id="1.10.357.10">
    <property type="entry name" value="Tetracycline Repressor, domain 2"/>
    <property type="match status" value="1"/>
</dbReference>
<dbReference type="InterPro" id="IPR023772">
    <property type="entry name" value="DNA-bd_HTH_TetR-type_CS"/>
</dbReference>
<dbReference type="RefSeq" id="WP_131328532.1">
    <property type="nucleotide sequence ID" value="NZ_CP044016.1"/>
</dbReference>
<protein>
    <submittedName>
        <fullName evidence="6">TetR/AcrR family transcriptional regulator</fullName>
    </submittedName>
</protein>
<dbReference type="InterPro" id="IPR036271">
    <property type="entry name" value="Tet_transcr_reg_TetR-rel_C_sf"/>
</dbReference>
<dbReference type="SUPFAM" id="SSF46689">
    <property type="entry name" value="Homeodomain-like"/>
    <property type="match status" value="1"/>
</dbReference>
<dbReference type="KEGG" id="arac:E0W69_002820"/>
<dbReference type="PROSITE" id="PS01081">
    <property type="entry name" value="HTH_TETR_1"/>
    <property type="match status" value="1"/>
</dbReference>
<evidence type="ECO:0000256" key="1">
    <source>
        <dbReference type="ARBA" id="ARBA00023015"/>
    </source>
</evidence>
<dbReference type="Pfam" id="PF00440">
    <property type="entry name" value="TetR_N"/>
    <property type="match status" value="1"/>
</dbReference>
<sequence>MVSFMSKAETTRADILKQALELIYKQGYQSTSIDDILASTHVTKGAFYYHFRNKEEMGIAMIDEAMHDEIWPHIERSLSSTKDFRNNLYAMMSGLLIKHPFLTVENGCPAVNLIQEMAPLNKAFRDALSKSFDKWEKAIVKEIKRAQQLGQLSPSHDAKQIAVHIITLYHGIRNMGKLLGKTCYSSFLKDFRKYLDSLE</sequence>
<dbReference type="Proteomes" id="UP000292424">
    <property type="component" value="Chromosome"/>
</dbReference>
<accession>A0A5P2G3H6</accession>
<gene>
    <name evidence="6" type="ORF">E0W69_002820</name>
</gene>
<feature type="DNA-binding region" description="H-T-H motif" evidence="4">
    <location>
        <begin position="32"/>
        <end position="51"/>
    </location>
</feature>
<reference evidence="6 7" key="1">
    <citation type="submission" date="2019-09" db="EMBL/GenBank/DDBJ databases">
        <title>Complete genome sequence of Arachidicoccus sp. B3-10 isolated from apple orchard soil.</title>
        <authorList>
            <person name="Kim H.S."/>
            <person name="Han K.-I."/>
            <person name="Suh M.K."/>
            <person name="Lee K.C."/>
            <person name="Eom M.K."/>
            <person name="Kim J.-S."/>
            <person name="Kang S.W."/>
            <person name="Sin Y."/>
            <person name="Lee J.-S."/>
        </authorList>
    </citation>
    <scope>NUCLEOTIDE SEQUENCE [LARGE SCALE GENOMIC DNA]</scope>
    <source>
        <strain evidence="6 7">B3-10</strain>
    </source>
</reference>
<name>A0A5P2G3H6_9BACT</name>
<dbReference type="GO" id="GO:0003677">
    <property type="term" value="F:DNA binding"/>
    <property type="evidence" value="ECO:0007669"/>
    <property type="project" value="UniProtKB-UniRule"/>
</dbReference>
<dbReference type="Pfam" id="PF16925">
    <property type="entry name" value="TetR_C_13"/>
    <property type="match status" value="1"/>
</dbReference>
<evidence type="ECO:0000256" key="3">
    <source>
        <dbReference type="ARBA" id="ARBA00023163"/>
    </source>
</evidence>
<dbReference type="PRINTS" id="PR00455">
    <property type="entry name" value="HTHTETR"/>
</dbReference>
<organism evidence="6 7">
    <name type="scientific">Rhizosphaericola mali</name>
    <dbReference type="NCBI Taxonomy" id="2545455"/>
    <lineage>
        <taxon>Bacteria</taxon>
        <taxon>Pseudomonadati</taxon>
        <taxon>Bacteroidota</taxon>
        <taxon>Chitinophagia</taxon>
        <taxon>Chitinophagales</taxon>
        <taxon>Chitinophagaceae</taxon>
        <taxon>Rhizosphaericola</taxon>
    </lineage>
</organism>
<dbReference type="InterPro" id="IPR009057">
    <property type="entry name" value="Homeodomain-like_sf"/>
</dbReference>
<keyword evidence="7" id="KW-1185">Reference proteome</keyword>
<keyword evidence="3" id="KW-0804">Transcription</keyword>
<evidence type="ECO:0000259" key="5">
    <source>
        <dbReference type="PROSITE" id="PS50977"/>
    </source>
</evidence>
<evidence type="ECO:0000256" key="4">
    <source>
        <dbReference type="PROSITE-ProRule" id="PRU00335"/>
    </source>
</evidence>
<dbReference type="PROSITE" id="PS50977">
    <property type="entry name" value="HTH_TETR_2"/>
    <property type="match status" value="1"/>
</dbReference>
<feature type="domain" description="HTH tetR-type" evidence="5">
    <location>
        <begin position="9"/>
        <end position="69"/>
    </location>
</feature>
<dbReference type="AlphaFoldDB" id="A0A5P2G3H6"/>
<evidence type="ECO:0000313" key="6">
    <source>
        <dbReference type="EMBL" id="QES87643.1"/>
    </source>
</evidence>
<dbReference type="InterPro" id="IPR011075">
    <property type="entry name" value="TetR_C"/>
</dbReference>
<dbReference type="InterPro" id="IPR001647">
    <property type="entry name" value="HTH_TetR"/>
</dbReference>
<keyword evidence="2 4" id="KW-0238">DNA-binding</keyword>
<evidence type="ECO:0000256" key="2">
    <source>
        <dbReference type="ARBA" id="ARBA00023125"/>
    </source>
</evidence>
<keyword evidence="1" id="KW-0805">Transcription regulation</keyword>
<proteinExistence type="predicted"/>
<dbReference type="EMBL" id="CP044016">
    <property type="protein sequence ID" value="QES87643.1"/>
    <property type="molecule type" value="Genomic_DNA"/>
</dbReference>
<dbReference type="PANTHER" id="PTHR47506">
    <property type="entry name" value="TRANSCRIPTIONAL REGULATORY PROTEIN"/>
    <property type="match status" value="1"/>
</dbReference>
<evidence type="ECO:0000313" key="7">
    <source>
        <dbReference type="Proteomes" id="UP000292424"/>
    </source>
</evidence>